<name>A0A2A7TXW3_EDWTA</name>
<evidence type="ECO:0000313" key="3">
    <source>
        <dbReference type="Proteomes" id="UP000219788"/>
    </source>
</evidence>
<accession>A0A2A7TXW3</accession>
<keyword evidence="1" id="KW-0812">Transmembrane</keyword>
<dbReference type="Proteomes" id="UP000219788">
    <property type="component" value="Unassembled WGS sequence"/>
</dbReference>
<feature type="transmembrane region" description="Helical" evidence="1">
    <location>
        <begin position="6"/>
        <end position="24"/>
    </location>
</feature>
<evidence type="ECO:0000313" key="2">
    <source>
        <dbReference type="EMBL" id="PEH70881.1"/>
    </source>
</evidence>
<dbReference type="AlphaFoldDB" id="A0A2A7TXW3"/>
<dbReference type="RefSeq" id="WP_098143578.1">
    <property type="nucleotide sequence ID" value="NZ_PDDV01000015.1"/>
</dbReference>
<evidence type="ECO:0000256" key="1">
    <source>
        <dbReference type="SAM" id="Phobius"/>
    </source>
</evidence>
<dbReference type="EMBL" id="PDDV01000015">
    <property type="protein sequence ID" value="PEH70881.1"/>
    <property type="molecule type" value="Genomic_DNA"/>
</dbReference>
<proteinExistence type="predicted"/>
<sequence length="162" mass="18520">MNKIIIAFFVVLIVVLATLGFIIFKRETAITLHCKSDIDIYMANDEYIKGIISFDLLNNNTGVAHIIGKLYVDNTPHKINGESGFQYRLIDIKRGLFEIDKTYSKLILQDAEADEIKNSLLIKKMFEGSHYLIIKKANSNTYFISYTGYPIMLCVNENNKVK</sequence>
<dbReference type="OrthoDB" id="6415656at2"/>
<organism evidence="2 3">
    <name type="scientific">Edwardsiella tarda</name>
    <dbReference type="NCBI Taxonomy" id="636"/>
    <lineage>
        <taxon>Bacteria</taxon>
        <taxon>Pseudomonadati</taxon>
        <taxon>Pseudomonadota</taxon>
        <taxon>Gammaproteobacteria</taxon>
        <taxon>Enterobacterales</taxon>
        <taxon>Hafniaceae</taxon>
        <taxon>Edwardsiella</taxon>
    </lineage>
</organism>
<keyword evidence="1" id="KW-0472">Membrane</keyword>
<keyword evidence="1" id="KW-1133">Transmembrane helix</keyword>
<protein>
    <submittedName>
        <fullName evidence="2">Uncharacterized protein</fullName>
    </submittedName>
</protein>
<reference evidence="3" key="1">
    <citation type="submission" date="2017-09" db="EMBL/GenBank/DDBJ databases">
        <title>FDA dAtabase for Regulatory Grade micrObial Sequences (FDA-ARGOS): Supporting development and validation of Infectious Disease Dx tests.</title>
        <authorList>
            <person name="Goldberg B."/>
            <person name="Campos J."/>
            <person name="Tallon L."/>
            <person name="Sadzewicz L."/>
            <person name="Ott S."/>
            <person name="Zhao X."/>
            <person name="Nagaraj S."/>
            <person name="Vavikolanu K."/>
            <person name="Aluvathingal J."/>
            <person name="Nadendla S."/>
            <person name="Geyer C."/>
            <person name="Sichtig H."/>
        </authorList>
    </citation>
    <scope>NUCLEOTIDE SEQUENCE [LARGE SCALE GENOMIC DNA]</scope>
    <source>
        <strain evidence="3">FDAARGOS_370</strain>
    </source>
</reference>
<gene>
    <name evidence="2" type="ORF">CRM76_19810</name>
</gene>
<comment type="caution">
    <text evidence="2">The sequence shown here is derived from an EMBL/GenBank/DDBJ whole genome shotgun (WGS) entry which is preliminary data.</text>
</comment>